<accession>E9T798</accession>
<dbReference type="InterPro" id="IPR050109">
    <property type="entry name" value="HTH-type_TetR-like_transc_reg"/>
</dbReference>
<dbReference type="InterPro" id="IPR001647">
    <property type="entry name" value="HTH_TetR"/>
</dbReference>
<comment type="caution">
    <text evidence="4">The sequence shown here is derived from an EMBL/GenBank/DDBJ whole genome shotgun (WGS) entry which is preliminary data.</text>
</comment>
<dbReference type="GO" id="GO:0003700">
    <property type="term" value="F:DNA-binding transcription factor activity"/>
    <property type="evidence" value="ECO:0007669"/>
    <property type="project" value="TreeGrafter"/>
</dbReference>
<dbReference type="HOGENOM" id="CLU_069356_2_1_11"/>
<protein>
    <submittedName>
        <fullName evidence="4">Transcriptional regulator, TetR family</fullName>
    </submittedName>
</protein>
<dbReference type="PRINTS" id="PR00455">
    <property type="entry name" value="HTHTETR"/>
</dbReference>
<evidence type="ECO:0000313" key="4">
    <source>
        <dbReference type="EMBL" id="EGD21598.1"/>
    </source>
</evidence>
<dbReference type="PANTHER" id="PTHR30055">
    <property type="entry name" value="HTH-TYPE TRANSCRIPTIONAL REGULATOR RUTR"/>
    <property type="match status" value="1"/>
</dbReference>
<dbReference type="InterPro" id="IPR009057">
    <property type="entry name" value="Homeodomain-like_sf"/>
</dbReference>
<evidence type="ECO:0000256" key="1">
    <source>
        <dbReference type="ARBA" id="ARBA00023125"/>
    </source>
</evidence>
<evidence type="ECO:0000313" key="5">
    <source>
        <dbReference type="Proteomes" id="UP000004245"/>
    </source>
</evidence>
<proteinExistence type="predicted"/>
<organism evidence="4 5">
    <name type="scientific">Prescottella equi ATCC 33707</name>
    <dbReference type="NCBI Taxonomy" id="525370"/>
    <lineage>
        <taxon>Bacteria</taxon>
        <taxon>Bacillati</taxon>
        <taxon>Actinomycetota</taxon>
        <taxon>Actinomycetes</taxon>
        <taxon>Mycobacteriales</taxon>
        <taxon>Nocardiaceae</taxon>
        <taxon>Prescottella</taxon>
    </lineage>
</organism>
<dbReference type="EMBL" id="ADNW02000031">
    <property type="protein sequence ID" value="EGD21598.1"/>
    <property type="molecule type" value="Genomic_DNA"/>
</dbReference>
<dbReference type="PANTHER" id="PTHR30055:SF226">
    <property type="entry name" value="HTH-TYPE TRANSCRIPTIONAL REGULATOR PKSA"/>
    <property type="match status" value="1"/>
</dbReference>
<dbReference type="STRING" id="43767.A6I91_08825"/>
<reference evidence="4" key="1">
    <citation type="submission" date="2011-01" db="EMBL/GenBank/DDBJ databases">
        <authorList>
            <person name="Muzny D."/>
            <person name="Qin X."/>
            <person name="Buhay C."/>
            <person name="Dugan-Rocha S."/>
            <person name="Ding Y."/>
            <person name="Chen G."/>
            <person name="Hawes A."/>
            <person name="Holder M."/>
            <person name="Jhangiani S."/>
            <person name="Johnson A."/>
            <person name="Khan Z."/>
            <person name="Li Z."/>
            <person name="Liu W."/>
            <person name="Liu X."/>
            <person name="Perez L."/>
            <person name="Shen H."/>
            <person name="Wang Q."/>
            <person name="Watt J."/>
            <person name="Xi L."/>
            <person name="Xin Y."/>
            <person name="Zhou J."/>
            <person name="Deng J."/>
            <person name="Jiang H."/>
            <person name="Liu Y."/>
            <person name="Qu J."/>
            <person name="Song X.-Z."/>
            <person name="Zhang L."/>
            <person name="Villasana D."/>
            <person name="Johnson A."/>
            <person name="Liu J."/>
            <person name="Liyanage D."/>
            <person name="Lorensuhewa L."/>
            <person name="Robinson T."/>
            <person name="Song A."/>
            <person name="Song B.-B."/>
            <person name="Dinh H."/>
            <person name="Thornton R."/>
            <person name="Coyle M."/>
            <person name="Francisco L."/>
            <person name="Jackson L."/>
            <person name="Javaid M."/>
            <person name="Korchina V."/>
            <person name="Kovar C."/>
            <person name="Mata R."/>
            <person name="Mathew T."/>
            <person name="Ngo R."/>
            <person name="Nguyen L."/>
            <person name="Nguyen N."/>
            <person name="Okwuonu G."/>
            <person name="Ongeri F."/>
            <person name="Pham C."/>
            <person name="Simmons D."/>
            <person name="Wilczek-Boney K."/>
            <person name="Hale W."/>
            <person name="Jakkamsetti A."/>
            <person name="Pham P."/>
            <person name="Ruth R."/>
            <person name="San Lucas F."/>
            <person name="Warren J."/>
            <person name="Zhang J."/>
            <person name="Zhao Z."/>
            <person name="Zhou C."/>
            <person name="Zhu D."/>
            <person name="Lee S."/>
            <person name="Bess C."/>
            <person name="Blankenburg K."/>
            <person name="Forbes L."/>
            <person name="Fu Q."/>
            <person name="Gubbala S."/>
            <person name="Hirani K."/>
            <person name="Jayaseelan J.C."/>
            <person name="Lara F."/>
            <person name="Munidasa M."/>
            <person name="Palculict T."/>
            <person name="Patil S."/>
            <person name="Pu L.-L."/>
            <person name="Saada N."/>
            <person name="Tang L."/>
            <person name="Weissenberger G."/>
            <person name="Zhu Y."/>
            <person name="Hemphill L."/>
            <person name="Shang Y."/>
            <person name="Youmans B."/>
            <person name="Ayvaz T."/>
            <person name="Ross M."/>
            <person name="Santibanez J."/>
            <person name="Aqrawi P."/>
            <person name="Gross S."/>
            <person name="Joshi V."/>
            <person name="Fowler G."/>
            <person name="Nazareth L."/>
            <person name="Reid J."/>
            <person name="Worley K."/>
            <person name="Petrosino J."/>
            <person name="Highlander S."/>
            <person name="Gibbs R."/>
        </authorList>
    </citation>
    <scope>NUCLEOTIDE SEQUENCE [LARGE SCALE GENOMIC DNA]</scope>
    <source>
        <strain evidence="4">ATCC 33707</strain>
    </source>
</reference>
<feature type="DNA-binding region" description="H-T-H motif" evidence="2">
    <location>
        <begin position="64"/>
        <end position="83"/>
    </location>
</feature>
<feature type="domain" description="HTH tetR-type" evidence="3">
    <location>
        <begin position="41"/>
        <end position="101"/>
    </location>
</feature>
<name>E9T798_RHOHA</name>
<evidence type="ECO:0000259" key="3">
    <source>
        <dbReference type="PROSITE" id="PS50977"/>
    </source>
</evidence>
<gene>
    <name evidence="4" type="ORF">HMPREF0724_14654</name>
</gene>
<dbReference type="Pfam" id="PF00440">
    <property type="entry name" value="TetR_N"/>
    <property type="match status" value="1"/>
</dbReference>
<evidence type="ECO:0000256" key="2">
    <source>
        <dbReference type="PROSITE-ProRule" id="PRU00335"/>
    </source>
</evidence>
<dbReference type="GO" id="GO:0000976">
    <property type="term" value="F:transcription cis-regulatory region binding"/>
    <property type="evidence" value="ECO:0007669"/>
    <property type="project" value="TreeGrafter"/>
</dbReference>
<keyword evidence="5" id="KW-1185">Reference proteome</keyword>
<dbReference type="PROSITE" id="PS50977">
    <property type="entry name" value="HTH_TETR_2"/>
    <property type="match status" value="1"/>
</dbReference>
<sequence length="265" mass="29257">MCSIRPPRSAVQIGWSGVVWILTFMSERVEGTGPDTAGDPADFRVHVATQAIRLFAEHGYEATTVEQIAAAAGISRRTFFRQFRSKEDVIFADHESLIAQASAFLSATTADPWEAVCDAARLVFDRYRENRELSVRRYQVVQRVPALRDRELVTGYRYERVFSDYLRAAVPSAPPLAVIGFTASVTACHNYLLRAMIRGDEHATPEALRAALAEVRDKFAPGAAARRAPATSALGETVTVVTYPPGTPADEVARQVRRQLEAQHP</sequence>
<dbReference type="SUPFAM" id="SSF46689">
    <property type="entry name" value="Homeodomain-like"/>
    <property type="match status" value="1"/>
</dbReference>
<dbReference type="Proteomes" id="UP000004245">
    <property type="component" value="Unassembled WGS sequence"/>
</dbReference>
<dbReference type="Gene3D" id="1.10.357.10">
    <property type="entry name" value="Tetracycline Repressor, domain 2"/>
    <property type="match status" value="1"/>
</dbReference>
<keyword evidence="1 2" id="KW-0238">DNA-binding</keyword>
<dbReference type="AlphaFoldDB" id="E9T798"/>